<protein>
    <submittedName>
        <fullName evidence="1">Uncharacterized protein</fullName>
    </submittedName>
</protein>
<reference evidence="1" key="2">
    <citation type="submission" date="2025-09" db="UniProtKB">
        <authorList>
            <consortium name="Ensembl"/>
        </authorList>
    </citation>
    <scope>IDENTIFICATION</scope>
</reference>
<proteinExistence type="predicted"/>
<accession>A0A8C9Y9C3</accession>
<keyword evidence="2" id="KW-1185">Reference proteome</keyword>
<dbReference type="Proteomes" id="UP000694568">
    <property type="component" value="Unplaced"/>
</dbReference>
<dbReference type="AlphaFoldDB" id="A0A8C9Y9C3"/>
<reference evidence="1" key="1">
    <citation type="submission" date="2025-08" db="UniProtKB">
        <authorList>
            <consortium name="Ensembl"/>
        </authorList>
    </citation>
    <scope>IDENTIFICATION</scope>
</reference>
<organism evidence="1 2">
    <name type="scientific">Sander lucioperca</name>
    <name type="common">Pike-perch</name>
    <name type="synonym">Perca lucioperca</name>
    <dbReference type="NCBI Taxonomy" id="283035"/>
    <lineage>
        <taxon>Eukaryota</taxon>
        <taxon>Metazoa</taxon>
        <taxon>Chordata</taxon>
        <taxon>Craniata</taxon>
        <taxon>Vertebrata</taxon>
        <taxon>Euteleostomi</taxon>
        <taxon>Actinopterygii</taxon>
        <taxon>Neopterygii</taxon>
        <taxon>Teleostei</taxon>
        <taxon>Neoteleostei</taxon>
        <taxon>Acanthomorphata</taxon>
        <taxon>Eupercaria</taxon>
        <taxon>Perciformes</taxon>
        <taxon>Percoidei</taxon>
        <taxon>Percidae</taxon>
        <taxon>Luciopercinae</taxon>
        <taxon>Sander</taxon>
    </lineage>
</organism>
<evidence type="ECO:0000313" key="2">
    <source>
        <dbReference type="Proteomes" id="UP000694568"/>
    </source>
</evidence>
<name>A0A8C9Y9C3_SANLU</name>
<sequence length="143" mass="16358">ITILITLTLPHRLSFNFPHFPRFFSVISLRSEHNLIPKYIMPFGTHLKLYCVTTWSLVRKRISSAYIIILCSLPPLSTPLMPGFSLMATARGSSAIVNKRGERGQPCRVPLERLKNDEVNPSNSNFHLILSHWFIKNVCLLSR</sequence>
<evidence type="ECO:0000313" key="1">
    <source>
        <dbReference type="Ensembl" id="ENSSLUP00000022529.1"/>
    </source>
</evidence>
<dbReference type="Ensembl" id="ENSSLUT00000023273.1">
    <property type="protein sequence ID" value="ENSSLUP00000022529.1"/>
    <property type="gene ID" value="ENSSLUG00000010353.1"/>
</dbReference>